<dbReference type="SMART" id="SM00233">
    <property type="entry name" value="PH"/>
    <property type="match status" value="1"/>
</dbReference>
<dbReference type="InterPro" id="IPR023323">
    <property type="entry name" value="Tex-like_dom_sf"/>
</dbReference>
<dbReference type="Gene3D" id="2.30.29.30">
    <property type="entry name" value="Pleckstrin-homology domain (PH domain)/Phosphotyrosine-binding domain (PTB)"/>
    <property type="match status" value="1"/>
</dbReference>
<dbReference type="CDD" id="cd00164">
    <property type="entry name" value="S1_like"/>
    <property type="match status" value="1"/>
</dbReference>
<dbReference type="InterPro" id="IPR041692">
    <property type="entry name" value="HHH_9"/>
</dbReference>
<feature type="compositionally biased region" description="Basic residues" evidence="15">
    <location>
        <begin position="86"/>
        <end position="95"/>
    </location>
</feature>
<evidence type="ECO:0000256" key="7">
    <source>
        <dbReference type="ARBA" id="ARBA00022454"/>
    </source>
</evidence>
<accession>A0AAJ0F0C8</accession>
<dbReference type="FunFam" id="2.40.160.120:FF:000001">
    <property type="entry name" value="Oxysterol-binding protein"/>
    <property type="match status" value="1"/>
</dbReference>
<feature type="compositionally biased region" description="Basic and acidic residues" evidence="15">
    <location>
        <begin position="1201"/>
        <end position="1211"/>
    </location>
</feature>
<dbReference type="Gene3D" id="3.30.70.3490">
    <property type="match status" value="1"/>
</dbReference>
<dbReference type="SMART" id="SM00316">
    <property type="entry name" value="S1"/>
    <property type="match status" value="1"/>
</dbReference>
<feature type="compositionally biased region" description="Polar residues" evidence="15">
    <location>
        <begin position="1563"/>
        <end position="1585"/>
    </location>
</feature>
<dbReference type="Gene3D" id="2.40.50.140">
    <property type="entry name" value="Nucleic acid-binding proteins"/>
    <property type="match status" value="1"/>
</dbReference>
<dbReference type="SUPFAM" id="SSF101576">
    <property type="entry name" value="Supernatant protein factor (SPF), C-terminal domain"/>
    <property type="match status" value="1"/>
</dbReference>
<evidence type="ECO:0000256" key="14">
    <source>
        <dbReference type="ARBA" id="ARBA00093389"/>
    </source>
</evidence>
<feature type="compositionally biased region" description="Polar residues" evidence="15">
    <location>
        <begin position="1462"/>
        <end position="1479"/>
    </location>
</feature>
<dbReference type="GO" id="GO:0031491">
    <property type="term" value="F:nucleosome binding"/>
    <property type="evidence" value="ECO:0007669"/>
    <property type="project" value="TreeGrafter"/>
</dbReference>
<reference evidence="18" key="1">
    <citation type="submission" date="2023-06" db="EMBL/GenBank/DDBJ databases">
        <title>Genome-scale phylogeny and comparative genomics of the fungal order Sordariales.</title>
        <authorList>
            <consortium name="Lawrence Berkeley National Laboratory"/>
            <person name="Hensen N."/>
            <person name="Bonometti L."/>
            <person name="Westerberg I."/>
            <person name="Brannstrom I.O."/>
            <person name="Guillou S."/>
            <person name="Cros-Aarteil S."/>
            <person name="Calhoun S."/>
            <person name="Haridas S."/>
            <person name="Kuo A."/>
            <person name="Mondo S."/>
            <person name="Pangilinan J."/>
            <person name="Riley R."/>
            <person name="Labutti K."/>
            <person name="Andreopoulos B."/>
            <person name="Lipzen A."/>
            <person name="Chen C."/>
            <person name="Yanf M."/>
            <person name="Daum C."/>
            <person name="Ng V."/>
            <person name="Clum A."/>
            <person name="Steindorff A."/>
            <person name="Ohm R."/>
            <person name="Martin F."/>
            <person name="Silar P."/>
            <person name="Natvig D."/>
            <person name="Lalanne C."/>
            <person name="Gautier V."/>
            <person name="Ament-Velasquez S.L."/>
            <person name="Kruys A."/>
            <person name="Hutchinson M.I."/>
            <person name="Powell A.J."/>
            <person name="Barry K."/>
            <person name="Miller A.N."/>
            <person name="Grigoriev I.V."/>
            <person name="Debuchy R."/>
            <person name="Gladieux P."/>
            <person name="Thoren M.H."/>
            <person name="Johannesson H."/>
        </authorList>
    </citation>
    <scope>NUCLEOTIDE SEQUENCE</scope>
    <source>
        <strain evidence="18">PSN4</strain>
    </source>
</reference>
<dbReference type="Gene3D" id="1.10.10.650">
    <property type="entry name" value="RuvA domain 2-like"/>
    <property type="match status" value="1"/>
</dbReference>
<feature type="region of interest" description="Disordered" evidence="15">
    <location>
        <begin position="1783"/>
        <end position="1813"/>
    </location>
</feature>
<keyword evidence="6" id="KW-0813">Transport</keyword>
<comment type="similarity">
    <text evidence="3">Belongs to the OSBP family.</text>
</comment>
<dbReference type="GO" id="GO:0034728">
    <property type="term" value="P:nucleosome organization"/>
    <property type="evidence" value="ECO:0007669"/>
    <property type="project" value="TreeGrafter"/>
</dbReference>
<feature type="compositionally biased region" description="Acidic residues" evidence="15">
    <location>
        <begin position="13"/>
        <end position="31"/>
    </location>
</feature>
<feature type="domain" description="PH" evidence="16">
    <location>
        <begin position="1624"/>
        <end position="1718"/>
    </location>
</feature>
<dbReference type="InterPro" id="IPR041680">
    <property type="entry name" value="PH_8"/>
</dbReference>
<dbReference type="FunFam" id="1.10.10.2740:FF:000002">
    <property type="entry name" value="Transcription elongation factor Spt6"/>
    <property type="match status" value="1"/>
</dbReference>
<dbReference type="FunFam" id="3.30.505.10:FF:000056">
    <property type="entry name" value="Transcription elongation factor Spt6"/>
    <property type="match status" value="1"/>
</dbReference>
<dbReference type="SUPFAM" id="SSF158832">
    <property type="entry name" value="Tex N-terminal region-like"/>
    <property type="match status" value="1"/>
</dbReference>
<feature type="region of interest" description="Disordered" evidence="15">
    <location>
        <begin position="1462"/>
        <end position="1487"/>
    </location>
</feature>
<comment type="similarity">
    <text evidence="4">Belongs to the SPT6 family.</text>
</comment>
<dbReference type="InterPro" id="IPR001849">
    <property type="entry name" value="PH_domain"/>
</dbReference>
<dbReference type="SMART" id="SM00252">
    <property type="entry name" value="SH2"/>
    <property type="match status" value="1"/>
</dbReference>
<dbReference type="Gene3D" id="1.10.10.2740">
    <property type="entry name" value="Spt6, Death-like domain"/>
    <property type="match status" value="1"/>
</dbReference>
<keyword evidence="7" id="KW-0158">Chromosome</keyword>
<evidence type="ECO:0000256" key="1">
    <source>
        <dbReference type="ARBA" id="ARBA00004123"/>
    </source>
</evidence>
<dbReference type="InterPro" id="IPR055179">
    <property type="entry name" value="Tex-like_central_region"/>
</dbReference>
<dbReference type="SUPFAM" id="SSF50729">
    <property type="entry name" value="PH domain-like"/>
    <property type="match status" value="1"/>
</dbReference>
<evidence type="ECO:0000256" key="8">
    <source>
        <dbReference type="ARBA" id="ARBA00022999"/>
    </source>
</evidence>
<evidence type="ECO:0000256" key="10">
    <source>
        <dbReference type="ARBA" id="ARBA00023121"/>
    </source>
</evidence>
<dbReference type="GO" id="GO:0008023">
    <property type="term" value="C:transcription elongation factor complex"/>
    <property type="evidence" value="ECO:0007669"/>
    <property type="project" value="TreeGrafter"/>
</dbReference>
<dbReference type="GO" id="GO:0003677">
    <property type="term" value="F:DNA binding"/>
    <property type="evidence" value="ECO:0007669"/>
    <property type="project" value="InterPro"/>
</dbReference>
<dbReference type="SUPFAM" id="SSF55550">
    <property type="entry name" value="SH2 domain"/>
    <property type="match status" value="1"/>
</dbReference>
<dbReference type="InterPro" id="IPR028088">
    <property type="entry name" value="Spt6_HTH_DNA-bd_dom"/>
</dbReference>
<feature type="domain" description="S1 motif" evidence="17">
    <location>
        <begin position="1106"/>
        <end position="1173"/>
    </location>
</feature>
<gene>
    <name evidence="18" type="ORF">QBC47DRAFT_455561</name>
</gene>
<name>A0AAJ0F0C8_9PEZI</name>
<dbReference type="PROSITE" id="PS50003">
    <property type="entry name" value="PH_DOMAIN"/>
    <property type="match status" value="1"/>
</dbReference>
<evidence type="ECO:0000256" key="12">
    <source>
        <dbReference type="ARBA" id="ARBA00023242"/>
    </source>
</evidence>
<feature type="region of interest" description="Disordered" evidence="15">
    <location>
        <begin position="1201"/>
        <end position="1222"/>
    </location>
</feature>
<dbReference type="PANTHER" id="PTHR10145:SF6">
    <property type="entry name" value="TRANSCRIPTION ELONGATION FACTOR SPT6"/>
    <property type="match status" value="1"/>
</dbReference>
<dbReference type="GO" id="GO:0005694">
    <property type="term" value="C:chromosome"/>
    <property type="evidence" value="ECO:0007669"/>
    <property type="project" value="UniProtKB-SubCell"/>
</dbReference>
<dbReference type="Pfam" id="PF22706">
    <property type="entry name" value="Tex_central_region"/>
    <property type="match status" value="1"/>
</dbReference>
<dbReference type="InterPro" id="IPR028083">
    <property type="entry name" value="Spt6_acidic_N_dom"/>
</dbReference>
<feature type="compositionally biased region" description="Acidic residues" evidence="15">
    <location>
        <begin position="172"/>
        <end position="188"/>
    </location>
</feature>
<dbReference type="InterPro" id="IPR028231">
    <property type="entry name" value="Spt6_YqgF"/>
</dbReference>
<feature type="compositionally biased region" description="Basic and acidic residues" evidence="15">
    <location>
        <begin position="189"/>
        <end position="203"/>
    </location>
</feature>
<dbReference type="PANTHER" id="PTHR10145">
    <property type="entry name" value="TRANSCRIPTION ELONGATION FACTOR SPT6"/>
    <property type="match status" value="1"/>
</dbReference>
<dbReference type="Gene3D" id="3.30.505.10">
    <property type="entry name" value="SH2 domain"/>
    <property type="match status" value="2"/>
</dbReference>
<dbReference type="InterPro" id="IPR012337">
    <property type="entry name" value="RNaseH-like_sf"/>
</dbReference>
<dbReference type="InterPro" id="IPR000980">
    <property type="entry name" value="SH2"/>
</dbReference>
<dbReference type="Gene3D" id="2.40.160.120">
    <property type="match status" value="1"/>
</dbReference>
<comment type="function">
    <text evidence="14">Histone H3-H4 chaperone that plays a role in maintenance of chromatin structure during RNA polymerase II transcription elongation thereby repressing transcription initiation from cryptic promoters. Mediates the reassembly of nucleosomes onto the promoters of at least a selected set of genes during repression; the nucleosome reassembly is essential for transcriptional repression. Essential for viability.</text>
</comment>
<evidence type="ECO:0000256" key="9">
    <source>
        <dbReference type="ARBA" id="ARBA00023055"/>
    </source>
</evidence>
<dbReference type="Gene3D" id="1.10.150.850">
    <property type="entry name" value="Spt6, helix-hairpin-helix domain"/>
    <property type="match status" value="1"/>
</dbReference>
<dbReference type="Pfam" id="PF14635">
    <property type="entry name" value="HHH_7"/>
    <property type="match status" value="1"/>
</dbReference>
<keyword evidence="9" id="KW-0445">Lipid transport</keyword>
<dbReference type="FunFam" id="3.30.420.140:FF:000007">
    <property type="entry name" value="Transcription elongation factor SPT6"/>
    <property type="match status" value="1"/>
</dbReference>
<comment type="caution">
    <text evidence="18">The sequence shown here is derived from an EMBL/GenBank/DDBJ whole genome shotgun (WGS) entry which is preliminary data.</text>
</comment>
<evidence type="ECO:0000256" key="3">
    <source>
        <dbReference type="ARBA" id="ARBA00008842"/>
    </source>
</evidence>
<feature type="region of interest" description="Disordered" evidence="15">
    <location>
        <begin position="1562"/>
        <end position="1599"/>
    </location>
</feature>
<dbReference type="FunFam" id="1.10.10.650:FF:000004">
    <property type="entry name" value="Transcription elongation factor Spt6"/>
    <property type="match status" value="1"/>
</dbReference>
<dbReference type="Gene3D" id="1.10.3500.10">
    <property type="entry name" value="Tex N-terminal region-like"/>
    <property type="match status" value="1"/>
</dbReference>
<dbReference type="InterPro" id="IPR049540">
    <property type="entry name" value="Spt6-like_S1"/>
</dbReference>
<dbReference type="Proteomes" id="UP001239445">
    <property type="component" value="Unassembled WGS sequence"/>
</dbReference>
<keyword evidence="10" id="KW-0446">Lipid-binding</keyword>
<dbReference type="SUPFAM" id="SSF47781">
    <property type="entry name" value="RuvA domain 2-like"/>
    <property type="match status" value="2"/>
</dbReference>
<evidence type="ECO:0000259" key="17">
    <source>
        <dbReference type="PROSITE" id="PS50126"/>
    </source>
</evidence>
<evidence type="ECO:0000256" key="4">
    <source>
        <dbReference type="ARBA" id="ARBA00009253"/>
    </source>
</evidence>
<dbReference type="Pfam" id="PF14633">
    <property type="entry name" value="SH2_2"/>
    <property type="match status" value="1"/>
</dbReference>
<dbReference type="EMBL" id="MU839850">
    <property type="protein sequence ID" value="KAK1749981.1"/>
    <property type="molecule type" value="Genomic_DNA"/>
</dbReference>
<dbReference type="Gene3D" id="2.60.120.680">
    <property type="entry name" value="GOLD domain"/>
    <property type="match status" value="1"/>
</dbReference>
<dbReference type="InterPro" id="IPR012340">
    <property type="entry name" value="NA-bd_OB-fold"/>
</dbReference>
<comment type="subcellular location">
    <subcellularLocation>
        <location evidence="2">Chromosome</location>
    </subcellularLocation>
    <subcellularLocation>
        <location evidence="1">Nucleus</location>
    </subcellularLocation>
</comment>
<dbReference type="InterPro" id="IPR042066">
    <property type="entry name" value="Spt6_death-like"/>
</dbReference>
<dbReference type="CDD" id="cd09928">
    <property type="entry name" value="SH2_Cterm_SPT6_like"/>
    <property type="match status" value="1"/>
</dbReference>
<feature type="compositionally biased region" description="Polar residues" evidence="15">
    <location>
        <begin position="1784"/>
        <end position="1801"/>
    </location>
</feature>
<dbReference type="InterPro" id="IPR032706">
    <property type="entry name" value="Spt6_HHH"/>
</dbReference>
<dbReference type="Gene3D" id="3.30.420.140">
    <property type="entry name" value="YqgF/RNase H-like domain"/>
    <property type="match status" value="1"/>
</dbReference>
<dbReference type="SUPFAM" id="SSF144000">
    <property type="entry name" value="Oxysterol-binding protein-like"/>
    <property type="match status" value="1"/>
</dbReference>
<feature type="compositionally biased region" description="Acidic residues" evidence="15">
    <location>
        <begin position="67"/>
        <end position="81"/>
    </location>
</feature>
<evidence type="ECO:0000256" key="15">
    <source>
        <dbReference type="SAM" id="MobiDB-lite"/>
    </source>
</evidence>
<dbReference type="PROSITE" id="PS50126">
    <property type="entry name" value="S1"/>
    <property type="match status" value="1"/>
</dbReference>
<dbReference type="InterPro" id="IPR036598">
    <property type="entry name" value="GOLD_dom_sf"/>
</dbReference>
<dbReference type="InterPro" id="IPR037027">
    <property type="entry name" value="YqgF/RNaseH-like_dom_sf"/>
</dbReference>
<dbReference type="SUPFAM" id="SSF50249">
    <property type="entry name" value="Nucleic acid-binding proteins"/>
    <property type="match status" value="1"/>
</dbReference>
<organism evidence="18 19">
    <name type="scientific">Echria macrotheca</name>
    <dbReference type="NCBI Taxonomy" id="438768"/>
    <lineage>
        <taxon>Eukaryota</taxon>
        <taxon>Fungi</taxon>
        <taxon>Dikarya</taxon>
        <taxon>Ascomycota</taxon>
        <taxon>Pezizomycotina</taxon>
        <taxon>Sordariomycetes</taxon>
        <taxon>Sordariomycetidae</taxon>
        <taxon>Sordariales</taxon>
        <taxon>Schizotheciaceae</taxon>
        <taxon>Echria</taxon>
    </lineage>
</organism>
<feature type="region of interest" description="Disordered" evidence="15">
    <location>
        <begin position="1"/>
        <end position="203"/>
    </location>
</feature>
<evidence type="ECO:0000259" key="16">
    <source>
        <dbReference type="PROSITE" id="PS50003"/>
    </source>
</evidence>
<evidence type="ECO:0000256" key="6">
    <source>
        <dbReference type="ARBA" id="ARBA00022448"/>
    </source>
</evidence>
<evidence type="ECO:0000256" key="11">
    <source>
        <dbReference type="ARBA" id="ARBA00023163"/>
    </source>
</evidence>
<dbReference type="SUPFAM" id="SSF53098">
    <property type="entry name" value="Ribonuclease H-like"/>
    <property type="match status" value="1"/>
</dbReference>
<keyword evidence="11" id="KW-0804">Transcription</keyword>
<dbReference type="InterPro" id="IPR035018">
    <property type="entry name" value="Spt6_SH2_C"/>
</dbReference>
<keyword evidence="19" id="KW-1185">Reference proteome</keyword>
<dbReference type="GO" id="GO:0042393">
    <property type="term" value="F:histone binding"/>
    <property type="evidence" value="ECO:0007669"/>
    <property type="project" value="TreeGrafter"/>
</dbReference>
<dbReference type="InterPro" id="IPR003029">
    <property type="entry name" value="S1_domain"/>
</dbReference>
<dbReference type="GO" id="GO:0120009">
    <property type="term" value="P:intermembrane lipid transfer"/>
    <property type="evidence" value="ECO:0007669"/>
    <property type="project" value="UniProtKB-ARBA"/>
</dbReference>
<dbReference type="InterPro" id="IPR017072">
    <property type="entry name" value="TF_Spt6"/>
</dbReference>
<dbReference type="Pfam" id="PF01237">
    <property type="entry name" value="Oxysterol_BP"/>
    <property type="match status" value="1"/>
</dbReference>
<dbReference type="CDD" id="cd09918">
    <property type="entry name" value="SH2_Nterm_SPT6_like"/>
    <property type="match status" value="1"/>
</dbReference>
<dbReference type="InterPro" id="IPR035420">
    <property type="entry name" value="Spt6_SH2"/>
</dbReference>
<dbReference type="Pfam" id="PF14641">
    <property type="entry name" value="HTH_44"/>
    <property type="match status" value="1"/>
</dbReference>
<dbReference type="Pfam" id="PF17674">
    <property type="entry name" value="HHH_9"/>
    <property type="match status" value="1"/>
</dbReference>
<evidence type="ECO:0000256" key="2">
    <source>
        <dbReference type="ARBA" id="ARBA00004286"/>
    </source>
</evidence>
<dbReference type="FunFam" id="2.30.29.30:FF:000369">
    <property type="entry name" value="Oxysterol binding protein"/>
    <property type="match status" value="1"/>
</dbReference>
<evidence type="ECO:0000313" key="18">
    <source>
        <dbReference type="EMBL" id="KAK1749981.1"/>
    </source>
</evidence>
<keyword evidence="8" id="KW-0727">SH2 domain</keyword>
<feature type="region of interest" description="Disordered" evidence="15">
    <location>
        <begin position="1734"/>
        <end position="1753"/>
    </location>
</feature>
<dbReference type="Pfam" id="PF21710">
    <property type="entry name" value="Spt6_S1"/>
    <property type="match status" value="1"/>
</dbReference>
<dbReference type="InterPro" id="IPR000648">
    <property type="entry name" value="Oxysterol-bd"/>
</dbReference>
<feature type="compositionally biased region" description="Basic and acidic residues" evidence="15">
    <location>
        <begin position="133"/>
        <end position="146"/>
    </location>
</feature>
<keyword evidence="12" id="KW-0539">Nucleus</keyword>
<evidence type="ECO:0000256" key="13">
    <source>
        <dbReference type="ARBA" id="ARBA00029871"/>
    </source>
</evidence>
<dbReference type="InterPro" id="IPR010994">
    <property type="entry name" value="RuvA_2-like"/>
</dbReference>
<evidence type="ECO:0000313" key="19">
    <source>
        <dbReference type="Proteomes" id="UP001239445"/>
    </source>
</evidence>
<proteinExistence type="inferred from homology"/>
<dbReference type="Pfam" id="PF14639">
    <property type="entry name" value="YqgF"/>
    <property type="match status" value="1"/>
</dbReference>
<evidence type="ECO:0000256" key="5">
    <source>
        <dbReference type="ARBA" id="ARBA00020248"/>
    </source>
</evidence>
<feature type="compositionally biased region" description="Acidic residues" evidence="15">
    <location>
        <begin position="99"/>
        <end position="108"/>
    </location>
</feature>
<feature type="compositionally biased region" description="Acidic residues" evidence="15">
    <location>
        <begin position="45"/>
        <end position="58"/>
    </location>
</feature>
<protein>
    <recommendedName>
        <fullName evidence="5">Transcription elongation factor SPT6</fullName>
    </recommendedName>
    <alternativeName>
        <fullName evidence="13">Chromatin elongation factor SPT6</fullName>
    </alternativeName>
</protein>
<dbReference type="CDD" id="cd13289">
    <property type="entry name" value="PH_Osh3p_yeast"/>
    <property type="match status" value="1"/>
</dbReference>
<dbReference type="Pfam" id="PF14632">
    <property type="entry name" value="SPT6_acidic"/>
    <property type="match status" value="1"/>
</dbReference>
<dbReference type="InterPro" id="IPR023319">
    <property type="entry name" value="Tex-like_HTH_dom_sf"/>
</dbReference>
<dbReference type="GO" id="GO:0008289">
    <property type="term" value="F:lipid binding"/>
    <property type="evidence" value="ECO:0007669"/>
    <property type="project" value="UniProtKB-KW"/>
</dbReference>
<feature type="compositionally biased region" description="Basic and acidic residues" evidence="15">
    <location>
        <begin position="110"/>
        <end position="120"/>
    </location>
</feature>
<dbReference type="GO" id="GO:0140673">
    <property type="term" value="P:transcription elongation-coupled chromatin remodeling"/>
    <property type="evidence" value="ECO:0007669"/>
    <property type="project" value="InterPro"/>
</dbReference>
<dbReference type="InterPro" id="IPR035019">
    <property type="entry name" value="Spt6_SH2_N"/>
</dbReference>
<dbReference type="InterPro" id="IPR036860">
    <property type="entry name" value="SH2_dom_sf"/>
</dbReference>
<dbReference type="Pfam" id="PF15409">
    <property type="entry name" value="PH_8"/>
    <property type="match status" value="1"/>
</dbReference>
<dbReference type="InterPro" id="IPR037239">
    <property type="entry name" value="OSBP_sf"/>
</dbReference>
<sequence length="2395" mass="270507">MSRSMRDLIDGEAMLDDEEDDESFADEDGDGESTSKRKEARVDDSSEEDDDLDEDEEEAQRIRDGFIVDEDEEEEEEEDNVEERPRHRQRSRPKRSRDEELDEEDLDLIGEAHPEWERKPQPQQSKYKRLKRGHGDDERGQERRGLDLFSDEDDDMVDERQYGRQSHRAGADEFDDFIEEDYPEDDEERNQRQEDMEVARPRDRGLVVDAAGLGQETLDDMEAIFGNGEEYDWALQMEEEEEDLERKEQPIELKDVFEPSQLKERLLTDEDNEIRIFDEPERFQLDRKPFKNLQMEEQFREEARWITNLMWPKKQLHGDLHGPFNKAVGKVLEFFIIDGVEVPYVFQHRRDYLIHAKKIRTQGSRDDPDAPEYTVDAEKLLTQDDLWRILELDIKFRSLVEKRNALEATIRNLKANADVQDDMLEDMVRQAATIEELQDLQDYINFQYSGTLKEIAARGNGVTREMKRPGAKTALFDRIRKSNVYNFVRALGISPDRLAQNALREGKKAVSDDDAKLPMDLADSLADHEFPTGEQVINAARQMYAEEMYVSPRMRKHFRINYYQMGWVSCKRTEKGLRKIDESHPYYEVKYLTNQTIRDLAARPEIFLKMMKAEEEGLLEVKLTLENEREFQKQLYAEFASENFSDLADAWNRERKQIVNLAFAKLEKVITKGVKDSLRTACQEELLKTCREEYFKRLDQAPLKPKGMMLGTTPRVLTLSNGMGDYNRDPIFWTWVEEDGRVVEHGKFLNLGRSEEQREAFAELVRRRGPDAIGVAGFSADTHRLIKELENIISDKGLTGPEWEDPDTNDYRNDALEVIVVNDEVARLYQNSPRGLAEHPTLASVTRYCIALARYMQNPMKEYAALGQDVTSLRIHPYQQYLPQDKLYKHLETAMVDMVNLVGVDINDAMGDPYTANLLPYVSGLGPRKASLLIKGINANGGAVASRDELVGDPERHKVPVLGPRVWNNCASFLFIEYDATNPDSDPLDNTRIHPEDYDLARKVAADALGLDEEDVKAETDENGPGAVVRKLFREEEQEKVNELILEEYAEQLETEYQQRKRATLETIRAELQVPYEELRKNFAPISTDQIFTMCTGETRESLCEGMIVPVNVRVVKDDFAIVKLDCGIEGRIEAHEVSHRHSLKDVFATGQTVQAKILDLNRKDFICKLTMREEEMRRPYRKHQDHDRGQWDYRLEDQDREELREKDKTTGRTQRVVKHPLFKPFNGTQAEEYLGGQPAGEVVIRPSSKGNDHLAVTWKVADGIYQHIDVLELQKENEFSVGKTLRVGGKYNYSDLDELIVEHVKAMAKKVDELMRHDKFRAESLSGLEKFLNVYVAANPTRSAYFFCLDTKHAGYFYLCYKASPTARFVALSVRIIPNAYELAKNQYPDMRALCNGFKLRFASARLPTMAGIEQLEIHSKSYIVRWVQVDEGHTISWSVQPHKKSINFAIVKHPGTGGTTFSSQIEGTATPDQQTEGTADPKNGRFARRDVSTAQDQLAKKGFIPIKWYGKCEADKVCVGTYDVTSGGMFGLVFDNTFSKQTSKTATFVLLTYPTGAPPQTARNLPNLQAGPNASSSRTSLGKHSSPRLGAAATDSVDSLHSHHAGARGVLASARSDSSGSSSYHVGTLLKRRRKKGQGYARRFFSLDYTTCTLSYYHNRNSSALRGAIPLSLAAIAADERRREITIDSGAEVWHLKASNAKEFNDWARALERASRIARGLETLVSETIPERAREPQGVSAAGATHPEEDREWQQVESLVSRIVGTRDALRRLVKDMAVQKHASNSHGSLLSPGTPTVSEESDGYFTPQAEKRPFWKRKASASSPLTPQTFQSAVNSSLAVPTPTGASLALPANGGKKSYGKLQEERNTYDHCSALLSDLDSVVVEFSNLLSSSKRRRLPAPAALASRQSIESTSTEEFFDAEAGDIGTSNQLMIIEHQSEEDTAASDAEEVDINDSSSVSSIEDEEEYAGAQGAAGLFPMKPKSLTPLPIPDKVRRRKTIPPSKVAPPSLIAFVRKNVGKDLSTISMPVSANEPTSLLQRVAEQLEYAQLLDKAAQMSHPRDRLLYVTAFAISQFSGGRAKERAIRKPFNPLLGETFELVRSDAEVPGGFRLLVEKVSHRPVRLAMQADSALWSFAQSPAPSQKFWGKSAEITTEGRVRVSLRVNGGGEEEFYSWNIATVFLRNVVMGEKYVEPVGTMHVANESTGAKAAIEFRSKGVFGGRGEDVQVELYGPDGGHMGASLTGTWTGGLKAMPSGEEVWRVGSLVENAANTYGMTTFAASLNEVTELERGRLPPTDTRLRPDQRMAEEGDLDGAEEWKVRLEEAQRERRRVLEERGEEYRPRWFVRVEGTGGDGTGTGTGEEVWRLKGGKEGYWEERARGGWAGAVDIFGV</sequence>
<feature type="compositionally biased region" description="Basic and acidic residues" evidence="15">
    <location>
        <begin position="33"/>
        <end position="44"/>
    </location>
</feature>
<dbReference type="InterPro" id="IPR011993">
    <property type="entry name" value="PH-like_dom_sf"/>
</dbReference>